<reference evidence="2 3" key="1">
    <citation type="journal article" date="2017" name="Antonie Van Leeuwenhoek">
        <title>Rhizobium rhizosphaerae sp. nov., a novel species isolated from rice rhizosphere.</title>
        <authorList>
            <person name="Zhao J.J."/>
            <person name="Zhang J."/>
            <person name="Zhang R.J."/>
            <person name="Zhang C.W."/>
            <person name="Yin H.Q."/>
            <person name="Zhang X.X."/>
        </authorList>
    </citation>
    <scope>NUCLEOTIDE SEQUENCE [LARGE SCALE GENOMIC DNA]</scope>
    <source>
        <strain evidence="2 3">KMM 241</strain>
    </source>
</reference>
<feature type="transmembrane region" description="Helical" evidence="1">
    <location>
        <begin position="89"/>
        <end position="113"/>
    </location>
</feature>
<keyword evidence="1" id="KW-0812">Transmembrane</keyword>
<feature type="transmembrane region" description="Helical" evidence="1">
    <location>
        <begin position="47"/>
        <end position="69"/>
    </location>
</feature>
<dbReference type="AlphaFoldDB" id="K6YY69"/>
<accession>K6YY69</accession>
<dbReference type="OrthoDB" id="512864at2"/>
<feature type="transmembrane region" description="Helical" evidence="1">
    <location>
        <begin position="12"/>
        <end position="35"/>
    </location>
</feature>
<name>K6YY69_9ALTE</name>
<gene>
    <name evidence="2" type="ORF">GMES_0822</name>
</gene>
<proteinExistence type="predicted"/>
<evidence type="ECO:0000313" key="3">
    <source>
        <dbReference type="Proteomes" id="UP000006263"/>
    </source>
</evidence>
<keyword evidence="1" id="KW-1133">Transmembrane helix</keyword>
<evidence type="ECO:0000256" key="1">
    <source>
        <dbReference type="SAM" id="Phobius"/>
    </source>
</evidence>
<keyword evidence="1" id="KW-0472">Membrane</keyword>
<dbReference type="Proteomes" id="UP000006263">
    <property type="component" value="Unassembled WGS sequence"/>
</dbReference>
<organism evidence="2 3">
    <name type="scientific">Paraglaciecola mesophila KMM 241</name>
    <dbReference type="NCBI Taxonomy" id="1128912"/>
    <lineage>
        <taxon>Bacteria</taxon>
        <taxon>Pseudomonadati</taxon>
        <taxon>Pseudomonadota</taxon>
        <taxon>Gammaproteobacteria</taxon>
        <taxon>Alteromonadales</taxon>
        <taxon>Alteromonadaceae</taxon>
        <taxon>Paraglaciecola</taxon>
    </lineage>
</organism>
<evidence type="ECO:0000313" key="2">
    <source>
        <dbReference type="EMBL" id="GAC23122.1"/>
    </source>
</evidence>
<sequence length="121" mass="13688">MPFYEGLKTLDYMSVVRICTQASLGDGVISVLAYWSAVVIARSRNWIHAIAITPAIVYLATGLGITIFMEWLATDILDRWQYAPNMPVLPMLGTGLLPILQWSILPLLILFVVRRQTLRKR</sequence>
<dbReference type="EMBL" id="BAEP01000014">
    <property type="protein sequence ID" value="GAC23122.1"/>
    <property type="molecule type" value="Genomic_DNA"/>
</dbReference>
<comment type="caution">
    <text evidence="2">The sequence shown here is derived from an EMBL/GenBank/DDBJ whole genome shotgun (WGS) entry which is preliminary data.</text>
</comment>
<protein>
    <submittedName>
        <fullName evidence="2">Uncharacterized protein</fullName>
    </submittedName>
</protein>
<dbReference type="RefSeq" id="WP_006991273.1">
    <property type="nucleotide sequence ID" value="NZ_BAEP01000014.1"/>
</dbReference>
<dbReference type="eggNOG" id="ENOG5032RTX">
    <property type="taxonomic scope" value="Bacteria"/>
</dbReference>